<dbReference type="HOGENOM" id="CLU_086890_0_0_2"/>
<name>A0A075MWT8_9ARCH</name>
<dbReference type="SUPFAM" id="SSF81301">
    <property type="entry name" value="Nucleotidyltransferase"/>
    <property type="match status" value="1"/>
</dbReference>
<organism evidence="1 2">
    <name type="scientific">Candidatus Nitrososphaera evergladensis SR1</name>
    <dbReference type="NCBI Taxonomy" id="1459636"/>
    <lineage>
        <taxon>Archaea</taxon>
        <taxon>Nitrososphaerota</taxon>
        <taxon>Nitrososphaeria</taxon>
        <taxon>Nitrososphaerales</taxon>
        <taxon>Nitrososphaeraceae</taxon>
        <taxon>Nitrososphaera</taxon>
    </lineage>
</organism>
<keyword evidence="2" id="KW-1185">Reference proteome</keyword>
<evidence type="ECO:0000313" key="1">
    <source>
        <dbReference type="EMBL" id="AIF85583.1"/>
    </source>
</evidence>
<accession>A0A075MWT8</accession>
<evidence type="ECO:0008006" key="3">
    <source>
        <dbReference type="Google" id="ProtNLM"/>
    </source>
</evidence>
<dbReference type="Gene3D" id="3.30.460.40">
    <property type="match status" value="1"/>
</dbReference>
<dbReference type="InterPro" id="IPR043519">
    <property type="entry name" value="NT_sf"/>
</dbReference>
<proteinExistence type="predicted"/>
<gene>
    <name evidence="1" type="ORF">NTE_03555</name>
</gene>
<dbReference type="OrthoDB" id="109998at2157"/>
<dbReference type="Proteomes" id="UP000028194">
    <property type="component" value="Chromosome"/>
</dbReference>
<dbReference type="KEGG" id="nev:NTE_03555"/>
<dbReference type="eggNOG" id="arCOG05472">
    <property type="taxonomic scope" value="Archaea"/>
</dbReference>
<evidence type="ECO:0000313" key="2">
    <source>
        <dbReference type="Proteomes" id="UP000028194"/>
    </source>
</evidence>
<dbReference type="RefSeq" id="WP_148701952.1">
    <property type="nucleotide sequence ID" value="NZ_CP007174.1"/>
</dbReference>
<sequence>MKIGMSGGKIKLNKELNDLDKLVLDFVKILDRNKVNYVLVSGYVSILFGRSRSSEDIDLIVEKISKKKFLALWKEISKGFDCITTDDPENAYRKYLAARAALRFSRTGEVIPNMEFKFPKVRLESWVLGNGMEVLLNRRAIRISPVELQIPYKLFLASEKDIEDARYLYRLFKEKLDQELLKYFLKKLDKEGAFNKYLQ</sequence>
<dbReference type="AlphaFoldDB" id="A0A075MWT8"/>
<protein>
    <recommendedName>
        <fullName evidence="3">Nucleotidyltransferase</fullName>
    </recommendedName>
</protein>
<dbReference type="GeneID" id="41599171"/>
<reference evidence="1 2" key="1">
    <citation type="journal article" date="2014" name="PLoS ONE">
        <title>Genome Sequence of Candidatus Nitrososphaera evergladensis from Group I.1b Enriched from Everglades Soil Reveals Novel Genomic Features of the Ammonia-Oxidizing Archaea.</title>
        <authorList>
            <person name="Zhalnina K.V."/>
            <person name="Dias R."/>
            <person name="Leonard M.T."/>
            <person name="Dorr de Quadros P."/>
            <person name="Camargo F.A."/>
            <person name="Drew J.C."/>
            <person name="Farmerie W.G."/>
            <person name="Daroub S.H."/>
            <person name="Triplett E.W."/>
        </authorList>
    </citation>
    <scope>NUCLEOTIDE SEQUENCE [LARGE SCALE GENOMIC DNA]</scope>
    <source>
        <strain evidence="1 2">SR1</strain>
    </source>
</reference>
<dbReference type="EMBL" id="CP007174">
    <property type="protein sequence ID" value="AIF85583.1"/>
    <property type="molecule type" value="Genomic_DNA"/>
</dbReference>